<dbReference type="AlphaFoldDB" id="A0A7S2QDV8"/>
<dbReference type="InterPro" id="IPR025659">
    <property type="entry name" value="Tubby-like_C"/>
</dbReference>
<protein>
    <recommendedName>
        <fullName evidence="3">Tubby C-terminal domain-containing protein</fullName>
    </recommendedName>
</protein>
<dbReference type="PANTHER" id="PTHR16517">
    <property type="entry name" value="TUBBY-RELATED"/>
    <property type="match status" value="1"/>
</dbReference>
<dbReference type="Gene3D" id="3.20.90.10">
    <property type="entry name" value="Tubby Protein, Chain A"/>
    <property type="match status" value="1"/>
</dbReference>
<organism evidence="4">
    <name type="scientific">Zooxanthella nutricula</name>
    <dbReference type="NCBI Taxonomy" id="1333877"/>
    <lineage>
        <taxon>Eukaryota</taxon>
        <taxon>Sar</taxon>
        <taxon>Alveolata</taxon>
        <taxon>Dinophyceae</taxon>
        <taxon>Peridiniales</taxon>
        <taxon>Peridiniales incertae sedis</taxon>
        <taxon>Zooxanthella</taxon>
    </lineage>
</organism>
<dbReference type="InterPro" id="IPR000007">
    <property type="entry name" value="Tubby_C"/>
</dbReference>
<comment type="similarity">
    <text evidence="1">Belongs to the TUB family.</text>
</comment>
<dbReference type="PRINTS" id="PR01573">
    <property type="entry name" value="SUPERTUBBY"/>
</dbReference>
<sequence>MAPCGETLGWFSPRKKPSGLTIVAGKEDGKFALFSPTRRWSTPTLDDGAPVTSASQSEEPEVEADPFHLYNPGCNDLDAIEYADSLEKGLSREIVTEFTLPMESTSKLRRHTVLKSDDGLEYRLLSDQYAFLLYARVCVEARRVDIFGYDPKDDVSGRPFDPSRPAFTLSYNASRTDWRLTKERCEHCGLSPKHLSCRCSGKQQVAYVRHSTKKLGEAVSNIMEVNIPGFMDDGSPVVWCPRRGAPDLAGSDGGGHEVKKLVTKLPEWNEEVQCLVLEFAGRTVTKSPQNFQLARSDDLSEVVCQHGKIGPNTYSLDFKRPLSVIQAFGMALSTTFLA</sequence>
<feature type="region of interest" description="Disordered" evidence="2">
    <location>
        <begin position="38"/>
        <end position="63"/>
    </location>
</feature>
<feature type="domain" description="Tubby C-terminal" evidence="3">
    <location>
        <begin position="172"/>
        <end position="334"/>
    </location>
</feature>
<evidence type="ECO:0000256" key="2">
    <source>
        <dbReference type="SAM" id="MobiDB-lite"/>
    </source>
</evidence>
<dbReference type="PANTHER" id="PTHR16517:SF7">
    <property type="entry name" value="PROTEIN KING TUBBY"/>
    <property type="match status" value="1"/>
</dbReference>
<accession>A0A7S2QDV8</accession>
<dbReference type="EMBL" id="HBGW01090711">
    <property type="protein sequence ID" value="CAD9639762.1"/>
    <property type="molecule type" value="Transcribed_RNA"/>
</dbReference>
<evidence type="ECO:0000256" key="1">
    <source>
        <dbReference type="ARBA" id="ARBA00007129"/>
    </source>
</evidence>
<dbReference type="SUPFAM" id="SSF54518">
    <property type="entry name" value="Tubby C-terminal domain-like"/>
    <property type="match status" value="1"/>
</dbReference>
<evidence type="ECO:0000313" key="4">
    <source>
        <dbReference type="EMBL" id="CAD9639762.1"/>
    </source>
</evidence>
<dbReference type="Pfam" id="PF01167">
    <property type="entry name" value="Tub"/>
    <property type="match status" value="1"/>
</dbReference>
<reference evidence="4" key="1">
    <citation type="submission" date="2021-01" db="EMBL/GenBank/DDBJ databases">
        <authorList>
            <person name="Corre E."/>
            <person name="Pelletier E."/>
            <person name="Niang G."/>
            <person name="Scheremetjew M."/>
            <person name="Finn R."/>
            <person name="Kale V."/>
            <person name="Holt S."/>
            <person name="Cochrane G."/>
            <person name="Meng A."/>
            <person name="Brown T."/>
            <person name="Cohen L."/>
        </authorList>
    </citation>
    <scope>NUCLEOTIDE SEQUENCE</scope>
    <source>
        <strain evidence="4">RCC3387</strain>
    </source>
</reference>
<gene>
    <name evidence="4" type="ORF">BRAN1462_LOCUS57584</name>
</gene>
<proteinExistence type="inferred from homology"/>
<name>A0A7S2QDV8_9DINO</name>
<evidence type="ECO:0000259" key="3">
    <source>
        <dbReference type="Pfam" id="PF01167"/>
    </source>
</evidence>